<feature type="compositionally biased region" description="Basic and acidic residues" evidence="1">
    <location>
        <begin position="270"/>
        <end position="289"/>
    </location>
</feature>
<feature type="region of interest" description="Disordered" evidence="1">
    <location>
        <begin position="270"/>
        <end position="342"/>
    </location>
</feature>
<evidence type="ECO:0000313" key="3">
    <source>
        <dbReference type="Proteomes" id="UP001063166"/>
    </source>
</evidence>
<feature type="compositionally biased region" description="Polar residues" evidence="1">
    <location>
        <begin position="103"/>
        <end position="112"/>
    </location>
</feature>
<keyword evidence="3" id="KW-1185">Reference proteome</keyword>
<organism evidence="2 3">
    <name type="scientific">Lyophyllum shimeji</name>
    <name type="common">Hon-shimeji</name>
    <name type="synonym">Tricholoma shimeji</name>
    <dbReference type="NCBI Taxonomy" id="47721"/>
    <lineage>
        <taxon>Eukaryota</taxon>
        <taxon>Fungi</taxon>
        <taxon>Dikarya</taxon>
        <taxon>Basidiomycota</taxon>
        <taxon>Agaricomycotina</taxon>
        <taxon>Agaricomycetes</taxon>
        <taxon>Agaricomycetidae</taxon>
        <taxon>Agaricales</taxon>
        <taxon>Tricholomatineae</taxon>
        <taxon>Lyophyllaceae</taxon>
        <taxon>Lyophyllum</taxon>
    </lineage>
</organism>
<feature type="compositionally biased region" description="Basic and acidic residues" evidence="1">
    <location>
        <begin position="114"/>
        <end position="131"/>
    </location>
</feature>
<feature type="region of interest" description="Disordered" evidence="1">
    <location>
        <begin position="200"/>
        <end position="249"/>
    </location>
</feature>
<name>A0A9P3PIC5_LYOSH</name>
<evidence type="ECO:0000256" key="1">
    <source>
        <dbReference type="SAM" id="MobiDB-lite"/>
    </source>
</evidence>
<proteinExistence type="predicted"/>
<comment type="caution">
    <text evidence="2">The sequence shown here is derived from an EMBL/GenBank/DDBJ whole genome shotgun (WGS) entry which is preliminary data.</text>
</comment>
<accession>A0A9P3PIC5</accession>
<dbReference type="OrthoDB" id="3269666at2759"/>
<feature type="region of interest" description="Disordered" evidence="1">
    <location>
        <begin position="99"/>
        <end position="131"/>
    </location>
</feature>
<sequence length="342" mass="35407">MTNCAMLVSSSYFNDDVISCLAESPASAKKTPITHIMPTSTTSTFDDSKPRGMERVQLETTVAEAEVEAPTREIVREIEANAERAHDAAHDAADVAQMKGPSLTGTQSSPLDQLQREARQKTNEAVAEGHHDVEAAKATGAGYVEQAKDLAASAISTARSYLPPSVGGQASSMTGAASNIASTIQSTAASVVDTTKRYLSGQEAPKHNPESAYGDRQSSRGSTGTRGVQTSPASSTGIPATNVSVGNPAATAVDTTKQYVASAREAARPRVEAAKERAEAAKEAVKDTLGRVGTQDAQTSSARSRDIPTTSAPLENGPRSLGTPYPTTTTTTGTNVGKAKAA</sequence>
<dbReference type="AlphaFoldDB" id="A0A9P3PIC5"/>
<dbReference type="EMBL" id="BRPK01000003">
    <property type="protein sequence ID" value="GLB35912.1"/>
    <property type="molecule type" value="Genomic_DNA"/>
</dbReference>
<feature type="compositionally biased region" description="Polar residues" evidence="1">
    <location>
        <begin position="219"/>
        <end position="245"/>
    </location>
</feature>
<gene>
    <name evidence="2" type="ORF">LshimejAT787_0302000</name>
</gene>
<dbReference type="Proteomes" id="UP001063166">
    <property type="component" value="Unassembled WGS sequence"/>
</dbReference>
<protein>
    <submittedName>
        <fullName evidence="2">Uncharacterized protein</fullName>
    </submittedName>
</protein>
<evidence type="ECO:0000313" key="2">
    <source>
        <dbReference type="EMBL" id="GLB35912.1"/>
    </source>
</evidence>
<feature type="compositionally biased region" description="Low complexity" evidence="1">
    <location>
        <begin position="322"/>
        <end position="334"/>
    </location>
</feature>
<feature type="compositionally biased region" description="Polar residues" evidence="1">
    <location>
        <begin position="295"/>
        <end position="313"/>
    </location>
</feature>
<reference evidence="2" key="1">
    <citation type="submission" date="2022-07" db="EMBL/GenBank/DDBJ databases">
        <title>The genome of Lyophyllum shimeji provides insight into the initial evolution of ectomycorrhizal fungal genome.</title>
        <authorList>
            <person name="Kobayashi Y."/>
            <person name="Shibata T."/>
            <person name="Hirakawa H."/>
            <person name="Shigenobu S."/>
            <person name="Nishiyama T."/>
            <person name="Yamada A."/>
            <person name="Hasebe M."/>
            <person name="Kawaguchi M."/>
        </authorList>
    </citation>
    <scope>NUCLEOTIDE SEQUENCE</scope>
    <source>
        <strain evidence="2">AT787</strain>
    </source>
</reference>